<dbReference type="Proteomes" id="UP001245184">
    <property type="component" value="Unassembled WGS sequence"/>
</dbReference>
<feature type="compositionally biased region" description="Gly residues" evidence="1">
    <location>
        <begin position="29"/>
        <end position="47"/>
    </location>
</feature>
<name>A0ABD5CS76_9BURK</name>
<gene>
    <name evidence="2" type="ORF">QF025_006441</name>
</gene>
<sequence>MSDSNDNSIPILQEVLVPGHAAQRREPQSGGGGAAGVPGAVPGGGESAGAAAAGTASAGAAPAGTAPAGTAPAGTAAAPAPAPVATQTDTKSAAQPATKPATQPAEAAIQPTAQSAPQSAAQPAARSDTPLREPEDLREPGLTAEPELAPQPVLSPEQTLTPEPVLAPEPGAATPAHSAQHAQPTTYPDDAHRAAEAEHAHDEVLAASAGVFDRTEPPTPLEAGATVPPDFAHEAGEQASSAVDAEVIAGRLQERFADFLAGDGRGIVEARCRSAVQEHTTRLVDQITREVVSTLANEMTGWVREAVEAEIARRTPKA</sequence>
<proteinExistence type="predicted"/>
<evidence type="ECO:0000313" key="3">
    <source>
        <dbReference type="Proteomes" id="UP001245184"/>
    </source>
</evidence>
<feature type="compositionally biased region" description="Basic and acidic residues" evidence="1">
    <location>
        <begin position="189"/>
        <end position="199"/>
    </location>
</feature>
<reference evidence="2 3" key="1">
    <citation type="submission" date="2023-08" db="EMBL/GenBank/DDBJ databases">
        <title>Genome sequencing of plant associated microbes to promote plant fitness in Sorghum bicolor and Oryza sativa.</title>
        <authorList>
            <person name="Coleman-Derr D."/>
        </authorList>
    </citation>
    <scope>NUCLEOTIDE SEQUENCE [LARGE SCALE GENOMIC DNA]</scope>
    <source>
        <strain evidence="2 3">SLBN-33</strain>
    </source>
</reference>
<feature type="compositionally biased region" description="Polar residues" evidence="1">
    <location>
        <begin position="1"/>
        <end position="10"/>
    </location>
</feature>
<organism evidence="2 3">
    <name type="scientific">Paraburkholderia graminis</name>
    <dbReference type="NCBI Taxonomy" id="60548"/>
    <lineage>
        <taxon>Bacteria</taxon>
        <taxon>Pseudomonadati</taxon>
        <taxon>Pseudomonadota</taxon>
        <taxon>Betaproteobacteria</taxon>
        <taxon>Burkholderiales</taxon>
        <taxon>Burkholderiaceae</taxon>
        <taxon>Paraburkholderia</taxon>
    </lineage>
</organism>
<feature type="compositionally biased region" description="Low complexity" evidence="1">
    <location>
        <begin position="48"/>
        <end position="127"/>
    </location>
</feature>
<dbReference type="InterPro" id="IPR018924">
    <property type="entry name" value="DUF2486"/>
</dbReference>
<dbReference type="Pfam" id="PF10667">
    <property type="entry name" value="DUF2486"/>
    <property type="match status" value="1"/>
</dbReference>
<protein>
    <recommendedName>
        <fullName evidence="4">DUF2486 family protein</fullName>
    </recommendedName>
</protein>
<dbReference type="EMBL" id="JAVIZN010000002">
    <property type="protein sequence ID" value="MDR6207721.1"/>
    <property type="molecule type" value="Genomic_DNA"/>
</dbReference>
<comment type="caution">
    <text evidence="2">The sequence shown here is derived from an EMBL/GenBank/DDBJ whole genome shotgun (WGS) entry which is preliminary data.</text>
</comment>
<feature type="region of interest" description="Disordered" evidence="1">
    <location>
        <begin position="1"/>
        <end position="199"/>
    </location>
</feature>
<evidence type="ECO:0008006" key="4">
    <source>
        <dbReference type="Google" id="ProtNLM"/>
    </source>
</evidence>
<feature type="compositionally biased region" description="Basic and acidic residues" evidence="1">
    <location>
        <begin position="129"/>
        <end position="139"/>
    </location>
</feature>
<dbReference type="AlphaFoldDB" id="A0ABD5CS76"/>
<evidence type="ECO:0000256" key="1">
    <source>
        <dbReference type="SAM" id="MobiDB-lite"/>
    </source>
</evidence>
<evidence type="ECO:0000313" key="2">
    <source>
        <dbReference type="EMBL" id="MDR6207721.1"/>
    </source>
</evidence>
<accession>A0ABD5CS76</accession>